<gene>
    <name evidence="4" type="primary">LOC101856949</name>
</gene>
<evidence type="ECO:0000256" key="1">
    <source>
        <dbReference type="SAM" id="MobiDB-lite"/>
    </source>
</evidence>
<evidence type="ECO:0000313" key="3">
    <source>
        <dbReference type="Proteomes" id="UP000694888"/>
    </source>
</evidence>
<dbReference type="PANTHER" id="PTHR14523:SF1">
    <property type="entry name" value="HOMOLOGOUS RECOMBINATION OB-FOLD PROTEIN"/>
    <property type="match status" value="1"/>
</dbReference>
<keyword evidence="3" id="KW-1185">Reference proteome</keyword>
<evidence type="ECO:0000313" key="4">
    <source>
        <dbReference type="RefSeq" id="XP_012946161.1"/>
    </source>
</evidence>
<accession>A0ABM1AEI6</accession>
<proteinExistence type="predicted"/>
<dbReference type="Proteomes" id="UP000694888">
    <property type="component" value="Unplaced"/>
</dbReference>
<sequence length="584" mass="62147">MSRMNACGDKMSGPSDAHAGGNKRKFPGPAGLLVSSCIMDTPSKSLRSDIQHASFTSMSTAEVRSRERESLSQVSSDLVSCPAWKALLYDLGTDAQATISKFGIRTMLLKAQRRLLPKGKIPLIVGLVDSLDMQGRDAQVVIRDSSGKMHGCLHRDLFKDSLGAIEAGCVVVLRQVSVINPSPRTFYLNITPGNVVFVYAPDSEGARVDKTLWEGSPLRTVDSNASDSDSSKKCSLVELVRECEKELRDSPSLPLRSRQCTPASSSSSFQSSPMFHPRNKDNHSSPFRSPMFLPRKETPSLLMSSSPKSPAVPCPRFPLVAKEASVAAKSLSSLITSSVTPWHRTGSPVTAPRGVPLSAGLPSCDADVSSFLEDNDDEELLLLCDSPVVDAAAAAAITTTTEKSHVAAARDSAVVSSCSYGSGSRLDSSALSLISCVSNSVRTSISTGLGTMLSTGAGRADLRFPVKEPHREEMTLKSPTTCGADIVTSAYPPKEFQQSLSLHGKACGELSARGGPGSNVTGLLKSSLQTAVGGDSEDMKRDGRVELGKDVQWSVALKTSAPAGEDFWDNELSEELLSQLSEDF</sequence>
<dbReference type="RefSeq" id="XP_012946161.1">
    <property type="nucleotide sequence ID" value="XM_013090707.2"/>
</dbReference>
<dbReference type="InterPro" id="IPR058570">
    <property type="entry name" value="HROB_OB"/>
</dbReference>
<dbReference type="GeneID" id="101856949"/>
<feature type="region of interest" description="Disordered" evidence="1">
    <location>
        <begin position="1"/>
        <end position="24"/>
    </location>
</feature>
<dbReference type="Pfam" id="PF15072">
    <property type="entry name" value="HROB"/>
    <property type="match status" value="1"/>
</dbReference>
<feature type="region of interest" description="Disordered" evidence="1">
    <location>
        <begin position="248"/>
        <end position="292"/>
    </location>
</feature>
<dbReference type="InterPro" id="IPR028045">
    <property type="entry name" value="HROB"/>
</dbReference>
<dbReference type="PANTHER" id="PTHR14523">
    <property type="entry name" value="UNCHARACTERIZED PROTEIN C17ORF53 HOMOLOG"/>
    <property type="match status" value="1"/>
</dbReference>
<protein>
    <submittedName>
        <fullName evidence="4">Uncharacterized protein LOC101856949 isoform X1</fullName>
    </submittedName>
</protein>
<name>A0ABM1AEI6_APLCA</name>
<organism evidence="3 4">
    <name type="scientific">Aplysia californica</name>
    <name type="common">California sea hare</name>
    <dbReference type="NCBI Taxonomy" id="6500"/>
    <lineage>
        <taxon>Eukaryota</taxon>
        <taxon>Metazoa</taxon>
        <taxon>Spiralia</taxon>
        <taxon>Lophotrochozoa</taxon>
        <taxon>Mollusca</taxon>
        <taxon>Gastropoda</taxon>
        <taxon>Heterobranchia</taxon>
        <taxon>Euthyneura</taxon>
        <taxon>Tectipleura</taxon>
        <taxon>Aplysiida</taxon>
        <taxon>Aplysioidea</taxon>
        <taxon>Aplysiidae</taxon>
        <taxon>Aplysia</taxon>
    </lineage>
</organism>
<feature type="domain" description="Homologous recombination OB-fold protein OB-fold" evidence="2">
    <location>
        <begin position="120"/>
        <end position="202"/>
    </location>
</feature>
<reference evidence="4" key="1">
    <citation type="submission" date="2025-08" db="UniProtKB">
        <authorList>
            <consortium name="RefSeq"/>
        </authorList>
    </citation>
    <scope>IDENTIFICATION</scope>
</reference>
<evidence type="ECO:0000259" key="2">
    <source>
        <dbReference type="Pfam" id="PF15072"/>
    </source>
</evidence>